<dbReference type="EMBL" id="LAVV01007960">
    <property type="protein sequence ID" value="KNZ54199.1"/>
    <property type="molecule type" value="Genomic_DNA"/>
</dbReference>
<protein>
    <submittedName>
        <fullName evidence="1">Uncharacterized protein</fullName>
    </submittedName>
</protein>
<comment type="caution">
    <text evidence="1">The sequence shown here is derived from an EMBL/GenBank/DDBJ whole genome shotgun (WGS) entry which is preliminary data.</text>
</comment>
<proteinExistence type="predicted"/>
<dbReference type="AlphaFoldDB" id="A0A0L6V0C3"/>
<reference evidence="1 2" key="1">
    <citation type="submission" date="2015-08" db="EMBL/GenBank/DDBJ databases">
        <title>Next Generation Sequencing and Analysis of the Genome of Puccinia sorghi L Schw, the Causal Agent of Maize Common Rust.</title>
        <authorList>
            <person name="Rochi L."/>
            <person name="Burguener G."/>
            <person name="Darino M."/>
            <person name="Turjanski A."/>
            <person name="Kreff E."/>
            <person name="Dieguez M.J."/>
            <person name="Sacco F."/>
        </authorList>
    </citation>
    <scope>NUCLEOTIDE SEQUENCE [LARGE SCALE GENOMIC DNA]</scope>
    <source>
        <strain evidence="1 2">RO10H11247</strain>
    </source>
</reference>
<sequence length="134" mass="15354">MTYNDFTKQFMALYFDLEKKAKAKWALQVLWPTSLVADYTHKFVNLALDSGLEVLTLIILYTQDPKKDIQLVLILGRIDFCTVAKVSNLALRIDAEINGHETAPQQPTKARQDPETMEISTFFSRCGKKNRLSR</sequence>
<gene>
    <name evidence="1" type="ORF">VP01_3011g3</name>
</gene>
<dbReference type="Proteomes" id="UP000037035">
    <property type="component" value="Unassembled WGS sequence"/>
</dbReference>
<evidence type="ECO:0000313" key="2">
    <source>
        <dbReference type="Proteomes" id="UP000037035"/>
    </source>
</evidence>
<accession>A0A0L6V0C3</accession>
<keyword evidence="2" id="KW-1185">Reference proteome</keyword>
<organism evidence="1 2">
    <name type="scientific">Puccinia sorghi</name>
    <dbReference type="NCBI Taxonomy" id="27349"/>
    <lineage>
        <taxon>Eukaryota</taxon>
        <taxon>Fungi</taxon>
        <taxon>Dikarya</taxon>
        <taxon>Basidiomycota</taxon>
        <taxon>Pucciniomycotina</taxon>
        <taxon>Pucciniomycetes</taxon>
        <taxon>Pucciniales</taxon>
        <taxon>Pucciniaceae</taxon>
        <taxon>Puccinia</taxon>
    </lineage>
</organism>
<name>A0A0L6V0C3_9BASI</name>
<evidence type="ECO:0000313" key="1">
    <source>
        <dbReference type="EMBL" id="KNZ54199.1"/>
    </source>
</evidence>
<dbReference type="OrthoDB" id="2507259at2759"/>
<dbReference type="VEuPathDB" id="FungiDB:VP01_3011g3"/>